<feature type="transmembrane region" description="Helical" evidence="1">
    <location>
        <begin position="57"/>
        <end position="75"/>
    </location>
</feature>
<reference evidence="2 3" key="1">
    <citation type="submission" date="2015-07" db="EMBL/GenBank/DDBJ databases">
        <authorList>
            <person name="Noorani M."/>
        </authorList>
    </citation>
    <scope>NUCLEOTIDE SEQUENCE [LARGE SCALE GENOMIC DNA]</scope>
    <source>
        <strain evidence="2 3">CECT 7802</strain>
    </source>
</reference>
<keyword evidence="1" id="KW-1133">Transmembrane helix</keyword>
<gene>
    <name evidence="2" type="ORF">JDO7802_01833</name>
</gene>
<dbReference type="STRING" id="420998.JDO7802_01833"/>
<feature type="transmembrane region" description="Helical" evidence="1">
    <location>
        <begin position="6"/>
        <end position="24"/>
    </location>
</feature>
<dbReference type="Proteomes" id="UP000049222">
    <property type="component" value="Unassembled WGS sequence"/>
</dbReference>
<dbReference type="AlphaFoldDB" id="A0A0M6YL88"/>
<proteinExistence type="predicted"/>
<protein>
    <submittedName>
        <fullName evidence="2">Uncharacterized protein</fullName>
    </submittedName>
</protein>
<keyword evidence="1" id="KW-0472">Membrane</keyword>
<organism evidence="2 3">
    <name type="scientific">Jannaschia donghaensis</name>
    <dbReference type="NCBI Taxonomy" id="420998"/>
    <lineage>
        <taxon>Bacteria</taxon>
        <taxon>Pseudomonadati</taxon>
        <taxon>Pseudomonadota</taxon>
        <taxon>Alphaproteobacteria</taxon>
        <taxon>Rhodobacterales</taxon>
        <taxon>Roseobacteraceae</taxon>
        <taxon>Jannaschia</taxon>
    </lineage>
</organism>
<dbReference type="EMBL" id="CXSU01000011">
    <property type="protein sequence ID" value="CTQ49816.1"/>
    <property type="molecule type" value="Genomic_DNA"/>
</dbReference>
<sequence length="76" mass="8243">MIEAFGIIAVFSGLILAGWGGVILQGINRARVLGHVYPFKSFEEEYASRMRRGPPRAVVGFALLLIGVMIVGEPVQ</sequence>
<keyword evidence="3" id="KW-1185">Reference proteome</keyword>
<evidence type="ECO:0000313" key="2">
    <source>
        <dbReference type="EMBL" id="CTQ49816.1"/>
    </source>
</evidence>
<dbReference type="RefSeq" id="WP_055084685.1">
    <property type="nucleotide sequence ID" value="NZ_CXSU01000011.1"/>
</dbReference>
<evidence type="ECO:0000313" key="3">
    <source>
        <dbReference type="Proteomes" id="UP000049222"/>
    </source>
</evidence>
<keyword evidence="1" id="KW-0812">Transmembrane</keyword>
<accession>A0A0M6YL88</accession>
<evidence type="ECO:0000256" key="1">
    <source>
        <dbReference type="SAM" id="Phobius"/>
    </source>
</evidence>
<name>A0A0M6YL88_9RHOB</name>